<comment type="caution">
    <text evidence="3">The sequence shown here is derived from an EMBL/GenBank/DDBJ whole genome shotgun (WGS) entry which is preliminary data.</text>
</comment>
<evidence type="ECO:0000256" key="1">
    <source>
        <dbReference type="SAM" id="MobiDB-lite"/>
    </source>
</evidence>
<accession>A0ABN9QVE8</accession>
<feature type="signal peptide" evidence="2">
    <location>
        <begin position="1"/>
        <end position="20"/>
    </location>
</feature>
<name>A0ABN9QVE8_9DINO</name>
<reference evidence="3" key="1">
    <citation type="submission" date="2023-10" db="EMBL/GenBank/DDBJ databases">
        <authorList>
            <person name="Chen Y."/>
            <person name="Shah S."/>
            <person name="Dougan E. K."/>
            <person name="Thang M."/>
            <person name="Chan C."/>
        </authorList>
    </citation>
    <scope>NUCLEOTIDE SEQUENCE [LARGE SCALE GENOMIC DNA]</scope>
</reference>
<feature type="region of interest" description="Disordered" evidence="1">
    <location>
        <begin position="45"/>
        <end position="143"/>
    </location>
</feature>
<organism evidence="3 4">
    <name type="scientific">Prorocentrum cordatum</name>
    <dbReference type="NCBI Taxonomy" id="2364126"/>
    <lineage>
        <taxon>Eukaryota</taxon>
        <taxon>Sar</taxon>
        <taxon>Alveolata</taxon>
        <taxon>Dinophyceae</taxon>
        <taxon>Prorocentrales</taxon>
        <taxon>Prorocentraceae</taxon>
        <taxon>Prorocentrum</taxon>
    </lineage>
</organism>
<evidence type="ECO:0008006" key="5">
    <source>
        <dbReference type="Google" id="ProtNLM"/>
    </source>
</evidence>
<dbReference type="EMBL" id="CAUYUJ010004614">
    <property type="protein sequence ID" value="CAK0810287.1"/>
    <property type="molecule type" value="Genomic_DNA"/>
</dbReference>
<keyword evidence="4" id="KW-1185">Reference proteome</keyword>
<keyword evidence="2" id="KW-0732">Signal</keyword>
<dbReference type="Proteomes" id="UP001189429">
    <property type="component" value="Unassembled WGS sequence"/>
</dbReference>
<evidence type="ECO:0000256" key="2">
    <source>
        <dbReference type="SAM" id="SignalP"/>
    </source>
</evidence>
<sequence>MRSAMLAALALAEYVVTSRAIMTRGTFIDASSLVFIDDLVDDPDDVHLGEDDGEAEQTTTDPVGQSAEEPWWMSLNRPDSELQHSSLATPGQSTVTGATESSGAPERPATAEPGSKESSGAPERPVGTTRSPQQRAEAHASKYEAEFVVELNIRGLL</sequence>
<proteinExistence type="predicted"/>
<protein>
    <recommendedName>
        <fullName evidence="5">Secreted protein</fullName>
    </recommendedName>
</protein>
<evidence type="ECO:0000313" key="4">
    <source>
        <dbReference type="Proteomes" id="UP001189429"/>
    </source>
</evidence>
<gene>
    <name evidence="3" type="ORF">PCOR1329_LOCUS15294</name>
</gene>
<feature type="compositionally biased region" description="Polar residues" evidence="1">
    <location>
        <begin position="83"/>
        <end position="102"/>
    </location>
</feature>
<feature type="chain" id="PRO_5046412709" description="Secreted protein" evidence="2">
    <location>
        <begin position="21"/>
        <end position="157"/>
    </location>
</feature>
<evidence type="ECO:0000313" key="3">
    <source>
        <dbReference type="EMBL" id="CAK0810287.1"/>
    </source>
</evidence>